<comment type="caution">
    <text evidence="2">The sequence shown here is derived from an EMBL/GenBank/DDBJ whole genome shotgun (WGS) entry which is preliminary data.</text>
</comment>
<gene>
    <name evidence="2" type="ORF">BKA05_002194</name>
</gene>
<reference evidence="2 3" key="1">
    <citation type="submission" date="2020-07" db="EMBL/GenBank/DDBJ databases">
        <title>Sequencing the genomes of 1000 actinobacteria strains.</title>
        <authorList>
            <person name="Klenk H.-P."/>
        </authorList>
    </citation>
    <scope>NUCLEOTIDE SEQUENCE [LARGE SCALE GENOMIC DNA]</scope>
    <source>
        <strain evidence="2 3">DSM 18248</strain>
    </source>
</reference>
<sequence>MSAWGAVLGGAAACYLLKLAGLSVPAAVLDRPRVRAVADRLPVALLAGLVAVQVFGGDQRVLLDARAAGLLAALVLLLARAPFLVVVIGSAVTAAVLRQLGLMT</sequence>
<evidence type="ECO:0000313" key="2">
    <source>
        <dbReference type="EMBL" id="NYI10679.1"/>
    </source>
</evidence>
<keyword evidence="1" id="KW-0472">Membrane</keyword>
<protein>
    <submittedName>
        <fullName evidence="2">Branched-subunit amino acid transport protein</fullName>
    </submittedName>
</protein>
<evidence type="ECO:0000313" key="3">
    <source>
        <dbReference type="Proteomes" id="UP000537326"/>
    </source>
</evidence>
<keyword evidence="1" id="KW-1133">Transmembrane helix</keyword>
<keyword evidence="1" id="KW-0812">Transmembrane</keyword>
<organism evidence="2 3">
    <name type="scientific">Nocardioides marinus</name>
    <dbReference type="NCBI Taxonomy" id="374514"/>
    <lineage>
        <taxon>Bacteria</taxon>
        <taxon>Bacillati</taxon>
        <taxon>Actinomycetota</taxon>
        <taxon>Actinomycetes</taxon>
        <taxon>Propionibacteriales</taxon>
        <taxon>Nocardioidaceae</taxon>
        <taxon>Nocardioides</taxon>
    </lineage>
</organism>
<feature type="transmembrane region" description="Helical" evidence="1">
    <location>
        <begin position="41"/>
        <end position="57"/>
    </location>
</feature>
<feature type="transmembrane region" description="Helical" evidence="1">
    <location>
        <begin position="6"/>
        <end position="29"/>
    </location>
</feature>
<dbReference type="AlphaFoldDB" id="A0A7Y9YFD0"/>
<proteinExistence type="predicted"/>
<keyword evidence="3" id="KW-1185">Reference proteome</keyword>
<dbReference type="InterPro" id="IPR008407">
    <property type="entry name" value="Brnchd-chn_aa_trnsp_AzlD"/>
</dbReference>
<feature type="transmembrane region" description="Helical" evidence="1">
    <location>
        <begin position="69"/>
        <end position="97"/>
    </location>
</feature>
<accession>A0A7Y9YFD0</accession>
<dbReference type="RefSeq" id="WP_179531480.1">
    <property type="nucleotide sequence ID" value="NZ_BAAAPP010000005.1"/>
</dbReference>
<evidence type="ECO:0000256" key="1">
    <source>
        <dbReference type="SAM" id="Phobius"/>
    </source>
</evidence>
<dbReference type="Pfam" id="PF05437">
    <property type="entry name" value="AzlD"/>
    <property type="match status" value="1"/>
</dbReference>
<dbReference type="EMBL" id="JACBZI010000001">
    <property type="protein sequence ID" value="NYI10679.1"/>
    <property type="molecule type" value="Genomic_DNA"/>
</dbReference>
<name>A0A7Y9YFD0_9ACTN</name>
<dbReference type="Proteomes" id="UP000537326">
    <property type="component" value="Unassembled WGS sequence"/>
</dbReference>